<keyword evidence="3 6" id="KW-0731">Sigma factor</keyword>
<dbReference type="InterPro" id="IPR039425">
    <property type="entry name" value="RNA_pol_sigma-70-like"/>
</dbReference>
<evidence type="ECO:0000256" key="1">
    <source>
        <dbReference type="ARBA" id="ARBA00010641"/>
    </source>
</evidence>
<dbReference type="InterPro" id="IPR013249">
    <property type="entry name" value="RNA_pol_sigma70_r4_t2"/>
</dbReference>
<proteinExistence type="inferred from homology"/>
<evidence type="ECO:0000256" key="5">
    <source>
        <dbReference type="ARBA" id="ARBA00023163"/>
    </source>
</evidence>
<feature type="domain" description="RNA polymerase sigma factor 70 region 4 type 2" evidence="8">
    <location>
        <begin position="123"/>
        <end position="175"/>
    </location>
</feature>
<dbReference type="Gene3D" id="1.10.10.10">
    <property type="entry name" value="Winged helix-like DNA-binding domain superfamily/Winged helix DNA-binding domain"/>
    <property type="match status" value="1"/>
</dbReference>
<dbReference type="PANTHER" id="PTHR43133:SF62">
    <property type="entry name" value="RNA POLYMERASE SIGMA FACTOR SIGZ"/>
    <property type="match status" value="1"/>
</dbReference>
<comment type="similarity">
    <text evidence="1 6">Belongs to the sigma-70 factor family. ECF subfamily.</text>
</comment>
<dbReference type="InterPro" id="IPR000838">
    <property type="entry name" value="RNA_pol_sigma70_ECF_CS"/>
</dbReference>
<keyword evidence="5 6" id="KW-0804">Transcription</keyword>
<dbReference type="Gene3D" id="1.10.1740.10">
    <property type="match status" value="1"/>
</dbReference>
<keyword evidence="10" id="KW-1185">Reference proteome</keyword>
<dbReference type="SUPFAM" id="SSF88659">
    <property type="entry name" value="Sigma3 and sigma4 domains of RNA polymerase sigma factors"/>
    <property type="match status" value="1"/>
</dbReference>
<name>A0ABU3Y8D8_9SPHN</name>
<evidence type="ECO:0000313" key="10">
    <source>
        <dbReference type="Proteomes" id="UP001273531"/>
    </source>
</evidence>
<gene>
    <name evidence="9" type="ORF">RZN05_11785</name>
</gene>
<dbReference type="PANTHER" id="PTHR43133">
    <property type="entry name" value="RNA POLYMERASE ECF-TYPE SIGMA FACTO"/>
    <property type="match status" value="1"/>
</dbReference>
<evidence type="ECO:0000259" key="8">
    <source>
        <dbReference type="Pfam" id="PF08281"/>
    </source>
</evidence>
<dbReference type="RefSeq" id="WP_317226799.1">
    <property type="nucleotide sequence ID" value="NZ_JAWJEJ010000001.1"/>
</dbReference>
<dbReference type="SUPFAM" id="SSF88946">
    <property type="entry name" value="Sigma2 domain of RNA polymerase sigma factors"/>
    <property type="match status" value="1"/>
</dbReference>
<dbReference type="NCBIfam" id="TIGR02937">
    <property type="entry name" value="sigma70-ECF"/>
    <property type="match status" value="1"/>
</dbReference>
<dbReference type="InterPro" id="IPR014284">
    <property type="entry name" value="RNA_pol_sigma-70_dom"/>
</dbReference>
<evidence type="ECO:0000256" key="3">
    <source>
        <dbReference type="ARBA" id="ARBA00023082"/>
    </source>
</evidence>
<dbReference type="PROSITE" id="PS01063">
    <property type="entry name" value="SIGMA70_ECF"/>
    <property type="match status" value="1"/>
</dbReference>
<dbReference type="InterPro" id="IPR007627">
    <property type="entry name" value="RNA_pol_sigma70_r2"/>
</dbReference>
<dbReference type="Pfam" id="PF04542">
    <property type="entry name" value="Sigma70_r2"/>
    <property type="match status" value="1"/>
</dbReference>
<dbReference type="InterPro" id="IPR013325">
    <property type="entry name" value="RNA_pol_sigma_r2"/>
</dbReference>
<comment type="caution">
    <text evidence="9">The sequence shown here is derived from an EMBL/GenBank/DDBJ whole genome shotgun (WGS) entry which is preliminary data.</text>
</comment>
<reference evidence="9 10" key="1">
    <citation type="submission" date="2023-10" db="EMBL/GenBank/DDBJ databases">
        <title>Sphingomonas sp. HF-S4 16S ribosomal RNA gene Genome sequencing and assembly.</title>
        <authorList>
            <person name="Lee H."/>
        </authorList>
    </citation>
    <scope>NUCLEOTIDE SEQUENCE [LARGE SCALE GENOMIC DNA]</scope>
    <source>
        <strain evidence="9 10">HF-S4</strain>
    </source>
</reference>
<keyword evidence="4 6" id="KW-0238">DNA-binding</keyword>
<sequence length="182" mass="20451">MIAAEAARARLSAELERVAQGDKAALRTVYDLTSAKLLGICLQFLPDRAIAEDVLQEVYLKVWQGAATFDPQRASPITWLCMIARNRAIDWRRASGRYEAVLQSAADELPIESAEADTDERHRLLHQCLDMLETERRASIRAAFMEGFTYSELAARASVPLGTMKSWVRRGLLQLRKCIEDA</sequence>
<protein>
    <recommendedName>
        <fullName evidence="6">RNA polymerase sigma factor</fullName>
    </recommendedName>
</protein>
<accession>A0ABU3Y8D8</accession>
<evidence type="ECO:0000256" key="4">
    <source>
        <dbReference type="ARBA" id="ARBA00023125"/>
    </source>
</evidence>
<evidence type="ECO:0000259" key="7">
    <source>
        <dbReference type="Pfam" id="PF04542"/>
    </source>
</evidence>
<feature type="domain" description="RNA polymerase sigma-70 region 2" evidence="7">
    <location>
        <begin position="35"/>
        <end position="97"/>
    </location>
</feature>
<dbReference type="EMBL" id="JAWJEJ010000001">
    <property type="protein sequence ID" value="MDV3457668.1"/>
    <property type="molecule type" value="Genomic_DNA"/>
</dbReference>
<evidence type="ECO:0000256" key="6">
    <source>
        <dbReference type="RuleBase" id="RU000716"/>
    </source>
</evidence>
<dbReference type="Pfam" id="PF08281">
    <property type="entry name" value="Sigma70_r4_2"/>
    <property type="match status" value="1"/>
</dbReference>
<evidence type="ECO:0000313" key="9">
    <source>
        <dbReference type="EMBL" id="MDV3457668.1"/>
    </source>
</evidence>
<keyword evidence="2 6" id="KW-0805">Transcription regulation</keyword>
<evidence type="ECO:0000256" key="2">
    <source>
        <dbReference type="ARBA" id="ARBA00023015"/>
    </source>
</evidence>
<dbReference type="InterPro" id="IPR036388">
    <property type="entry name" value="WH-like_DNA-bd_sf"/>
</dbReference>
<dbReference type="Proteomes" id="UP001273531">
    <property type="component" value="Unassembled WGS sequence"/>
</dbReference>
<dbReference type="InterPro" id="IPR013324">
    <property type="entry name" value="RNA_pol_sigma_r3/r4-like"/>
</dbReference>
<organism evidence="9 10">
    <name type="scientific">Sphingomonas agrestis</name>
    <dbReference type="NCBI Taxonomy" id="3080540"/>
    <lineage>
        <taxon>Bacteria</taxon>
        <taxon>Pseudomonadati</taxon>
        <taxon>Pseudomonadota</taxon>
        <taxon>Alphaproteobacteria</taxon>
        <taxon>Sphingomonadales</taxon>
        <taxon>Sphingomonadaceae</taxon>
        <taxon>Sphingomonas</taxon>
    </lineage>
</organism>